<feature type="region of interest" description="Disordered" evidence="4">
    <location>
        <begin position="532"/>
        <end position="566"/>
    </location>
</feature>
<evidence type="ECO:0000256" key="3">
    <source>
        <dbReference type="PROSITE-ProRule" id="PRU00175"/>
    </source>
</evidence>
<evidence type="ECO:0000256" key="2">
    <source>
        <dbReference type="ARBA" id="ARBA00022833"/>
    </source>
</evidence>
<dbReference type="AlphaFoldDB" id="A0AAV0VSF3"/>
<keyword evidence="7" id="KW-1185">Reference proteome</keyword>
<dbReference type="InterPro" id="IPR018289">
    <property type="entry name" value="MULE_transposase_dom"/>
</dbReference>
<organism evidence="6 7">
    <name type="scientific">Macrosiphum euphorbiae</name>
    <name type="common">potato aphid</name>
    <dbReference type="NCBI Taxonomy" id="13131"/>
    <lineage>
        <taxon>Eukaryota</taxon>
        <taxon>Metazoa</taxon>
        <taxon>Ecdysozoa</taxon>
        <taxon>Arthropoda</taxon>
        <taxon>Hexapoda</taxon>
        <taxon>Insecta</taxon>
        <taxon>Pterygota</taxon>
        <taxon>Neoptera</taxon>
        <taxon>Paraneoptera</taxon>
        <taxon>Hemiptera</taxon>
        <taxon>Sternorrhyncha</taxon>
        <taxon>Aphidomorpha</taxon>
        <taxon>Aphidoidea</taxon>
        <taxon>Aphididae</taxon>
        <taxon>Macrosiphini</taxon>
        <taxon>Macrosiphum</taxon>
    </lineage>
</organism>
<dbReference type="Gene3D" id="2.20.25.240">
    <property type="match status" value="1"/>
</dbReference>
<proteinExistence type="predicted"/>
<comment type="caution">
    <text evidence="6">The sequence shown here is derived from an EMBL/GenBank/DDBJ whole genome shotgun (WGS) entry which is preliminary data.</text>
</comment>
<protein>
    <recommendedName>
        <fullName evidence="5">RING-type domain-containing protein</fullName>
    </recommendedName>
</protein>
<dbReference type="Gene3D" id="3.30.40.10">
    <property type="entry name" value="Zinc/RING finger domain, C3HC4 (zinc finger)"/>
    <property type="match status" value="1"/>
</dbReference>
<dbReference type="CDD" id="cd16649">
    <property type="entry name" value="mRING-HC-C3HC5_CGRF1-like"/>
    <property type="match status" value="1"/>
</dbReference>
<dbReference type="Proteomes" id="UP001160148">
    <property type="component" value="Unassembled WGS sequence"/>
</dbReference>
<dbReference type="InterPro" id="IPR001841">
    <property type="entry name" value="Znf_RING"/>
</dbReference>
<dbReference type="PROSITE" id="PS50089">
    <property type="entry name" value="ZF_RING_2"/>
    <property type="match status" value="1"/>
</dbReference>
<dbReference type="EMBL" id="CARXXK010000001">
    <property type="protein sequence ID" value="CAI6345688.1"/>
    <property type="molecule type" value="Genomic_DNA"/>
</dbReference>
<accession>A0AAV0VSF3</accession>
<evidence type="ECO:0000256" key="4">
    <source>
        <dbReference type="SAM" id="MobiDB-lite"/>
    </source>
</evidence>
<evidence type="ECO:0000313" key="6">
    <source>
        <dbReference type="EMBL" id="CAI6345688.1"/>
    </source>
</evidence>
<dbReference type="GO" id="GO:0008270">
    <property type="term" value="F:zinc ion binding"/>
    <property type="evidence" value="ECO:0007669"/>
    <property type="project" value="UniProtKB-KW"/>
</dbReference>
<dbReference type="SUPFAM" id="SSF57850">
    <property type="entry name" value="RING/U-box"/>
    <property type="match status" value="1"/>
</dbReference>
<sequence>MEHDEYEYVKSGYDKRNKITYYKCKYSKKYFCSASIKKIHDGSIMSIREHNHDQDLQSLKLKQFKEKLVFQSTQQVKPLTMIYDEEARNFPEASAMYAQRSAESLMRRARKSSLPLIPDTLRQLGDLFEQGNLNRYQVNDEIIYKGCVEDTHGNHSIIFASQIMTNNALSICKRELHADCTFRITPSKPKSYQLLVLHGIVNNHSIPLVYVLMESKNKSSYQSVISFIKSDILPNFRPRKIMTDYESSLRTALVEQFPTAKPIGCWFHHNQAVWKKMKTLGYLNLVHNNENARNILRQLLVLPLLPAQKIVQGFRIIKRLARRCLIEMNTLFDYYERFWIHRVGVEIISVYGQARRTNNHNESFHNKLRYSFGVAHPNIWVFLNKLCDLIKNYNIVINQLQNGLTPTRNTRSRYIANSDRIQYATRQLNLGLINTKEFLNQCSYTVASYEENQRYFALNIQQADNQANDTRDNETPHQQNESVNLQLHVMDESEHEHLVSGENSDESLDLFIPRSRRRQLFVIDDSDDFLPTAYEPSVSEENGTQHAEQGVSEENEHPDSNDSLDSFIVRPRRQLVVIDDSLPTAYDDPPNTEPLVSEENETHHEEQANWNEADFIIPEEMDLDIVFMMEIENRRRLSELENLPFVQLSSLIPLNENENVEMCVVCAVREKTIALVPCGHKSICDDCVILLDPKRCPLCNTYFIDYLRIWS</sequence>
<feature type="domain" description="RING-type" evidence="5">
    <location>
        <begin position="663"/>
        <end position="700"/>
    </location>
</feature>
<evidence type="ECO:0000313" key="7">
    <source>
        <dbReference type="Proteomes" id="UP001160148"/>
    </source>
</evidence>
<keyword evidence="1 3" id="KW-0863">Zinc-finger</keyword>
<name>A0AAV0VSF3_9HEMI</name>
<evidence type="ECO:0000256" key="1">
    <source>
        <dbReference type="ARBA" id="ARBA00022771"/>
    </source>
</evidence>
<keyword evidence="2" id="KW-0862">Zinc</keyword>
<reference evidence="6 7" key="1">
    <citation type="submission" date="2023-01" db="EMBL/GenBank/DDBJ databases">
        <authorList>
            <person name="Whitehead M."/>
        </authorList>
    </citation>
    <scope>NUCLEOTIDE SEQUENCE [LARGE SCALE GENOMIC DNA]</scope>
</reference>
<dbReference type="InterPro" id="IPR013083">
    <property type="entry name" value="Znf_RING/FYVE/PHD"/>
</dbReference>
<gene>
    <name evidence="6" type="ORF">MEUPH1_LOCUS2670</name>
</gene>
<dbReference type="PANTHER" id="PTHR47160">
    <property type="entry name" value="PUTATIVE-RELATED"/>
    <property type="match status" value="1"/>
</dbReference>
<keyword evidence="1 3" id="KW-0479">Metal-binding</keyword>
<evidence type="ECO:0000259" key="5">
    <source>
        <dbReference type="PROSITE" id="PS50089"/>
    </source>
</evidence>
<feature type="region of interest" description="Disordered" evidence="4">
    <location>
        <begin position="582"/>
        <end position="605"/>
    </location>
</feature>
<dbReference type="PANTHER" id="PTHR47160:SF8">
    <property type="entry name" value="MULE TRANSPOSASE DOMAIN-CONTAINING PROTEIN"/>
    <property type="match status" value="1"/>
</dbReference>
<dbReference type="Pfam" id="PF10551">
    <property type="entry name" value="MULE"/>
    <property type="match status" value="1"/>
</dbReference>
<dbReference type="Pfam" id="PF13920">
    <property type="entry name" value="zf-C3HC4_3"/>
    <property type="match status" value="1"/>
</dbReference>